<evidence type="ECO:0000256" key="1">
    <source>
        <dbReference type="SAM" id="Phobius"/>
    </source>
</evidence>
<protein>
    <submittedName>
        <fullName evidence="3">Putative bacteriocin ABC transporter permease component</fullName>
    </submittedName>
</protein>
<evidence type="ECO:0000313" key="4">
    <source>
        <dbReference type="Proteomes" id="UP000033166"/>
    </source>
</evidence>
<name>A0A0D6DZL4_9LACT</name>
<keyword evidence="2" id="KW-0732">Signal</keyword>
<dbReference type="RefSeq" id="WP_047916405.1">
    <property type="nucleotide sequence ID" value="NZ_LN774769.1"/>
</dbReference>
<dbReference type="Proteomes" id="UP000033166">
    <property type="component" value="Chromosome I"/>
</dbReference>
<evidence type="ECO:0000256" key="2">
    <source>
        <dbReference type="SAM" id="SignalP"/>
    </source>
</evidence>
<reference evidence="4" key="1">
    <citation type="submission" date="2015-01" db="EMBL/GenBank/DDBJ databases">
        <authorList>
            <person name="Andreevskaya M."/>
        </authorList>
    </citation>
    <scope>NUCLEOTIDE SEQUENCE [LARGE SCALE GENOMIC DNA]</scope>
    <source>
        <strain evidence="4">MKFS47</strain>
    </source>
</reference>
<evidence type="ECO:0000313" key="3">
    <source>
        <dbReference type="EMBL" id="CEN29434.1"/>
    </source>
</evidence>
<keyword evidence="1" id="KW-1133">Transmembrane helix</keyword>
<dbReference type="KEGG" id="lpk:LACPI_2234"/>
<dbReference type="STRING" id="1364.LP2241_50563"/>
<dbReference type="EMBL" id="LN774769">
    <property type="protein sequence ID" value="CEN29434.1"/>
    <property type="molecule type" value="Genomic_DNA"/>
</dbReference>
<accession>A0A0D6DZL4</accession>
<feature type="transmembrane region" description="Helical" evidence="1">
    <location>
        <begin position="623"/>
        <end position="644"/>
    </location>
</feature>
<proteinExistence type="predicted"/>
<organism evidence="3 4">
    <name type="scientific">Pseudolactococcus piscium MKFS47</name>
    <dbReference type="NCBI Taxonomy" id="297352"/>
    <lineage>
        <taxon>Bacteria</taxon>
        <taxon>Bacillati</taxon>
        <taxon>Bacillota</taxon>
        <taxon>Bacilli</taxon>
        <taxon>Lactobacillales</taxon>
        <taxon>Streptococcaceae</taxon>
        <taxon>Pseudolactococcus</taxon>
    </lineage>
</organism>
<feature type="transmembrane region" description="Helical" evidence="1">
    <location>
        <begin position="597"/>
        <end position="617"/>
    </location>
</feature>
<feature type="transmembrane region" description="Helical" evidence="1">
    <location>
        <begin position="262"/>
        <end position="281"/>
    </location>
</feature>
<feature type="transmembrane region" description="Helical" evidence="1">
    <location>
        <begin position="180"/>
        <end position="205"/>
    </location>
</feature>
<keyword evidence="1" id="KW-0812">Transmembrane</keyword>
<dbReference type="HOGENOM" id="CLU_416075_0_0_9"/>
<feature type="transmembrane region" description="Helical" evidence="1">
    <location>
        <begin position="555"/>
        <end position="576"/>
    </location>
</feature>
<keyword evidence="1" id="KW-0472">Membrane</keyword>
<feature type="signal peptide" evidence="2">
    <location>
        <begin position="1"/>
        <end position="22"/>
    </location>
</feature>
<sequence>MKLKLGVVAFFFCLMAMLGVLALEDQQEPVPLPVDGAFSIEGKSISTNKVVYAMMQKLCDEKGVTVYKPIVDKDSQIRYPKLNDSKDQKSYLQVPVIGMYYSSGRISPADFDGLRRTGLQIVYQKLPWFLGGFAQFSGTLRAMLTTSLYMIFFICLLVSGSRKLKERVIWRSLGKPIIRFFADSCLPLLVNMGLTLLLALLYSHFRGNGLNTYSSQAFLAILLTNLIIFQVLEQISLLIAYMTIKLEKPVEMIKNKLKGGSLFLIWLVMIGALIFISGQVLKETTQTQVTLKDQIAMLKPWEQVKTWQKLEPIGIQSFDQNGHDSDFRESNKIYTAILEAVKETEFLYLGASGAYVPDGAVDGGFTAQLKSDGISQPEINKRLIYINQAGVKLENAVNQTTYQPVQGKLATIYLPEKYKEAQASVLNTVFKEQFIGTTVTKDEIALQVIPNGQKLFYFNPSGDDRSQPDLLSRLGSRASDEDAILVILDTQLIPVQRGGALASNITNNGLFSPEAVGQIAALSNRLDFAINPVTVYQGVVLNIQSLKHQLVMAKFLQNLMLLILFICVYQYAMTLLASKQSDFVKLLILGRSKVRMAVTALLGLFLVIIGVTAVTVALTGQVILILLALLLGAMIIGASIRSFLLMRRQYTQIVKGELS</sequence>
<feature type="transmembrane region" description="Helical" evidence="1">
    <location>
        <begin position="140"/>
        <end position="159"/>
    </location>
</feature>
<feature type="transmembrane region" description="Helical" evidence="1">
    <location>
        <begin position="217"/>
        <end position="241"/>
    </location>
</feature>
<feature type="chain" id="PRO_5002302879" evidence="2">
    <location>
        <begin position="23"/>
        <end position="659"/>
    </location>
</feature>
<gene>
    <name evidence="3" type="ORF">LACPI_2234</name>
</gene>
<dbReference type="AlphaFoldDB" id="A0A0D6DZL4"/>